<comment type="caution">
    <text evidence="15">The sequence shown here is derived from an EMBL/GenBank/DDBJ whole genome shotgun (WGS) entry which is preliminary data.</text>
</comment>
<reference evidence="15" key="1">
    <citation type="journal article" date="2020" name="mSystems">
        <title>Genome- and Community-Level Interaction Insights into Carbon Utilization and Element Cycling Functions of Hydrothermarchaeota in Hydrothermal Sediment.</title>
        <authorList>
            <person name="Zhou Z."/>
            <person name="Liu Y."/>
            <person name="Xu W."/>
            <person name="Pan J."/>
            <person name="Luo Z.H."/>
            <person name="Li M."/>
        </authorList>
    </citation>
    <scope>NUCLEOTIDE SEQUENCE [LARGE SCALE GENOMIC DNA]</scope>
    <source>
        <strain evidence="15">HyVt-456</strain>
    </source>
</reference>
<accession>A0A7V1LL84</accession>
<keyword evidence="3" id="KW-0813">Transport</keyword>
<feature type="transmembrane region" description="Helical" evidence="14">
    <location>
        <begin position="213"/>
        <end position="236"/>
    </location>
</feature>
<keyword evidence="6" id="KW-0769">Symport</keyword>
<name>A0A7V1LL84_CALAY</name>
<comment type="catalytic activity">
    <reaction evidence="12">
        <text>L-proline(in) + Na(+)(in) = L-proline(out) + Na(+)(out)</text>
        <dbReference type="Rhea" id="RHEA:28967"/>
        <dbReference type="ChEBI" id="CHEBI:29101"/>
        <dbReference type="ChEBI" id="CHEBI:60039"/>
    </reaction>
</comment>
<gene>
    <name evidence="15" type="ORF">ENJ10_05080</name>
</gene>
<dbReference type="Gene3D" id="1.20.1730.10">
    <property type="entry name" value="Sodium/glucose cotransporter"/>
    <property type="match status" value="1"/>
</dbReference>
<dbReference type="Pfam" id="PF00474">
    <property type="entry name" value="SSF"/>
    <property type="match status" value="2"/>
</dbReference>
<evidence type="ECO:0000256" key="3">
    <source>
        <dbReference type="ARBA" id="ARBA00022448"/>
    </source>
</evidence>
<feature type="transmembrane region" description="Helical" evidence="14">
    <location>
        <begin position="474"/>
        <end position="493"/>
    </location>
</feature>
<feature type="transmembrane region" description="Helical" evidence="14">
    <location>
        <begin position="615"/>
        <end position="635"/>
    </location>
</feature>
<keyword evidence="10 14" id="KW-0472">Membrane</keyword>
<evidence type="ECO:0000256" key="6">
    <source>
        <dbReference type="ARBA" id="ARBA00022847"/>
    </source>
</evidence>
<feature type="transmembrane region" description="Helical" evidence="14">
    <location>
        <begin position="418"/>
        <end position="440"/>
    </location>
</feature>
<evidence type="ECO:0000313" key="15">
    <source>
        <dbReference type="EMBL" id="HED10039.1"/>
    </source>
</evidence>
<feature type="transmembrane region" description="Helical" evidence="14">
    <location>
        <begin position="331"/>
        <end position="352"/>
    </location>
</feature>
<dbReference type="PANTHER" id="PTHR48086:SF3">
    <property type="entry name" value="SODIUM_PROLINE SYMPORTER"/>
    <property type="match status" value="1"/>
</dbReference>
<feature type="transmembrane region" description="Helical" evidence="14">
    <location>
        <begin position="536"/>
        <end position="555"/>
    </location>
</feature>
<evidence type="ECO:0000256" key="7">
    <source>
        <dbReference type="ARBA" id="ARBA00022989"/>
    </source>
</evidence>
<comment type="similarity">
    <text evidence="2 13">Belongs to the sodium:solute symporter (SSF) (TC 2.A.21) family.</text>
</comment>
<evidence type="ECO:0000256" key="9">
    <source>
        <dbReference type="ARBA" id="ARBA00023065"/>
    </source>
</evidence>
<evidence type="ECO:0000256" key="11">
    <source>
        <dbReference type="ARBA" id="ARBA00023201"/>
    </source>
</evidence>
<dbReference type="InterPro" id="IPR050277">
    <property type="entry name" value="Sodium:Solute_Symporter"/>
</dbReference>
<sequence>MFGLHLLDIFAILLYFGVVVFIGMMANRRIKNEEDYFMGGRKFGKLISVFLAFGTGTSSDTAISASRETYRAGMAGIWIQLLWLFITPFYWIVAPWYRRLRVITGGDYFQLRFNSKALTGLYVGFSFLSLMFAIAVAMTAIGKTVEIVTVKPVQELTVEERQSVEQYEELTQLRQSQSERTLEAREQSRLEELSALEKAGAVKARYSFLNTSVAVPVIALIILFYGVAGGLFAAAWTDSLQGILILLLSMLLLPSGLSEIGWFSGLHEKIPDHMFDLVSNATASEYTWYYILVLIVMNLVGVVAQPHFFATGGGGAKDEITARVGMVFGNFLKRFTTIMWGLTGIVALALFGDVIKDADMIWGYATRQLLGPGFVGIMIACLLAAAMSSADALMICGSALFTRNFYEYIVPGKSEKHYVLIGRLASVALIVGAVAISLYFNNILSLLKYIWQLPVIFGTVFWLSIYWRRLTVKAALTAVGYSWIMIVLLPGILPEFSWVAGHAHKEILAQPNLAMLYMVGFDLPSLSKPMLMTINYGLQVIVPFLLLFAVSLVTAPPERKRLNEVFARLHTPVCADENEDRNRVRACVNNPQLLEKDKWLPGSNWEFIRPDKKSVNGFLICIAIAFAILGFAFFISRLTFP</sequence>
<dbReference type="CDD" id="cd10322">
    <property type="entry name" value="SLC5sbd"/>
    <property type="match status" value="1"/>
</dbReference>
<dbReference type="GO" id="GO:0005886">
    <property type="term" value="C:plasma membrane"/>
    <property type="evidence" value="ECO:0007669"/>
    <property type="project" value="UniProtKB-SubCell"/>
</dbReference>
<dbReference type="Proteomes" id="UP000886005">
    <property type="component" value="Unassembled WGS sequence"/>
</dbReference>
<organism evidence="15">
    <name type="scientific">Caldithrix abyssi</name>
    <dbReference type="NCBI Taxonomy" id="187145"/>
    <lineage>
        <taxon>Bacteria</taxon>
        <taxon>Pseudomonadati</taxon>
        <taxon>Calditrichota</taxon>
        <taxon>Calditrichia</taxon>
        <taxon>Calditrichales</taxon>
        <taxon>Calditrichaceae</taxon>
        <taxon>Caldithrix</taxon>
    </lineage>
</organism>
<evidence type="ECO:0000256" key="4">
    <source>
        <dbReference type="ARBA" id="ARBA00022475"/>
    </source>
</evidence>
<dbReference type="PANTHER" id="PTHR48086">
    <property type="entry name" value="SODIUM/PROLINE SYMPORTER-RELATED"/>
    <property type="match status" value="1"/>
</dbReference>
<evidence type="ECO:0000256" key="14">
    <source>
        <dbReference type="SAM" id="Phobius"/>
    </source>
</evidence>
<evidence type="ECO:0000256" key="13">
    <source>
        <dbReference type="RuleBase" id="RU362091"/>
    </source>
</evidence>
<evidence type="ECO:0000256" key="5">
    <source>
        <dbReference type="ARBA" id="ARBA00022692"/>
    </source>
</evidence>
<feature type="transmembrane region" description="Helical" evidence="14">
    <location>
        <begin position="372"/>
        <end position="397"/>
    </location>
</feature>
<keyword evidence="8" id="KW-0915">Sodium</keyword>
<keyword evidence="9" id="KW-0406">Ion transport</keyword>
<evidence type="ECO:0000256" key="12">
    <source>
        <dbReference type="ARBA" id="ARBA00033708"/>
    </source>
</evidence>
<keyword evidence="7 14" id="KW-1133">Transmembrane helix</keyword>
<dbReference type="EMBL" id="DRLD01000139">
    <property type="protein sequence ID" value="HED10039.1"/>
    <property type="molecule type" value="Genomic_DNA"/>
</dbReference>
<evidence type="ECO:0000256" key="1">
    <source>
        <dbReference type="ARBA" id="ARBA00004651"/>
    </source>
</evidence>
<feature type="transmembrane region" description="Helical" evidence="14">
    <location>
        <begin position="6"/>
        <end position="26"/>
    </location>
</feature>
<dbReference type="GO" id="GO:0006814">
    <property type="term" value="P:sodium ion transport"/>
    <property type="evidence" value="ECO:0007669"/>
    <property type="project" value="UniProtKB-KW"/>
</dbReference>
<evidence type="ECO:0000256" key="2">
    <source>
        <dbReference type="ARBA" id="ARBA00006434"/>
    </source>
</evidence>
<feature type="transmembrane region" description="Helical" evidence="14">
    <location>
        <begin position="118"/>
        <end position="141"/>
    </location>
</feature>
<dbReference type="PROSITE" id="PS50283">
    <property type="entry name" value="NA_SOLUT_SYMP_3"/>
    <property type="match status" value="1"/>
</dbReference>
<keyword evidence="11" id="KW-0739">Sodium transport</keyword>
<comment type="subcellular location">
    <subcellularLocation>
        <location evidence="1">Cell membrane</location>
        <topology evidence="1">Multi-pass membrane protein</topology>
    </subcellularLocation>
</comment>
<keyword evidence="5 14" id="KW-0812">Transmembrane</keyword>
<dbReference type="GO" id="GO:0015293">
    <property type="term" value="F:symporter activity"/>
    <property type="evidence" value="ECO:0007669"/>
    <property type="project" value="UniProtKB-KW"/>
</dbReference>
<feature type="transmembrane region" description="Helical" evidence="14">
    <location>
        <begin position="77"/>
        <end position="97"/>
    </location>
</feature>
<feature type="transmembrane region" description="Helical" evidence="14">
    <location>
        <begin position="446"/>
        <end position="467"/>
    </location>
</feature>
<feature type="transmembrane region" description="Helical" evidence="14">
    <location>
        <begin position="243"/>
        <end position="266"/>
    </location>
</feature>
<evidence type="ECO:0000256" key="10">
    <source>
        <dbReference type="ARBA" id="ARBA00023136"/>
    </source>
</evidence>
<feature type="transmembrane region" description="Helical" evidence="14">
    <location>
        <begin position="46"/>
        <end position="65"/>
    </location>
</feature>
<dbReference type="InterPro" id="IPR001734">
    <property type="entry name" value="Na/solute_symporter"/>
</dbReference>
<evidence type="ECO:0000256" key="8">
    <source>
        <dbReference type="ARBA" id="ARBA00023053"/>
    </source>
</evidence>
<proteinExistence type="inferred from homology"/>
<feature type="transmembrane region" description="Helical" evidence="14">
    <location>
        <begin position="286"/>
        <end position="310"/>
    </location>
</feature>
<protein>
    <submittedName>
        <fullName evidence="15">Sodium:solute symporter family protein</fullName>
    </submittedName>
</protein>
<dbReference type="InterPro" id="IPR038377">
    <property type="entry name" value="Na/Glc_symporter_sf"/>
</dbReference>
<dbReference type="AlphaFoldDB" id="A0A7V1LL84"/>
<keyword evidence="4" id="KW-1003">Cell membrane</keyword>